<keyword evidence="5" id="KW-0804">Transcription</keyword>
<dbReference type="GO" id="GO:0000976">
    <property type="term" value="F:transcription cis-regulatory region binding"/>
    <property type="evidence" value="ECO:0007669"/>
    <property type="project" value="TreeGrafter"/>
</dbReference>
<dbReference type="GO" id="GO:0006355">
    <property type="term" value="P:regulation of DNA-templated transcription"/>
    <property type="evidence" value="ECO:0007669"/>
    <property type="project" value="InterPro"/>
</dbReference>
<evidence type="ECO:0000313" key="10">
    <source>
        <dbReference type="EMBL" id="EEZ60545.1"/>
    </source>
</evidence>
<dbReference type="PANTHER" id="PTHR48111:SF1">
    <property type="entry name" value="TWO-COMPONENT RESPONSE REGULATOR ORR33"/>
    <property type="match status" value="1"/>
</dbReference>
<evidence type="ECO:0000256" key="2">
    <source>
        <dbReference type="ARBA" id="ARBA00023012"/>
    </source>
</evidence>
<dbReference type="CDD" id="cd17574">
    <property type="entry name" value="REC_OmpR"/>
    <property type="match status" value="1"/>
</dbReference>
<sequence>MKEPPQAQHQARILLADDDPDILEVVSVLLASEGYRVDAARDGLEALALARHPFDLAILDVMMPKASGLEVCERLRLSSNAPILFLTARSQDADKVAGLAAGGDDYLVKPFSTPELLARVKAMLRRYRQYGSAQGAQTGETIQAGPVLIDTRARRVSKGETPVALTDLEYEVLLALARNRGRVVSARELYENVWRSMYLPQSNNTVMAHIKNLRKKLEADPRDPQIVRTVWGRGYTID</sequence>
<evidence type="ECO:0000256" key="4">
    <source>
        <dbReference type="ARBA" id="ARBA00023125"/>
    </source>
</evidence>
<feature type="modified residue" description="4-aspartylphosphate" evidence="6">
    <location>
        <position position="60"/>
    </location>
</feature>
<feature type="DNA-binding region" description="OmpR/PhoB-type" evidence="7">
    <location>
        <begin position="139"/>
        <end position="238"/>
    </location>
</feature>
<accession>D0WJJ7</accession>
<dbReference type="InterPro" id="IPR036388">
    <property type="entry name" value="WH-like_DNA-bd_sf"/>
</dbReference>
<gene>
    <name evidence="10" type="ORF">HMPREF0762_02024</name>
</gene>
<dbReference type="InterPro" id="IPR016032">
    <property type="entry name" value="Sig_transdc_resp-reg_C-effctor"/>
</dbReference>
<dbReference type="AlphaFoldDB" id="D0WJJ7"/>
<reference evidence="10" key="1">
    <citation type="submission" date="2009-10" db="EMBL/GenBank/DDBJ databases">
        <authorList>
            <person name="Weinstock G."/>
            <person name="Sodergren E."/>
            <person name="Clifton S."/>
            <person name="Fulton L."/>
            <person name="Fulton B."/>
            <person name="Courtney L."/>
            <person name="Fronick C."/>
            <person name="Harrison M."/>
            <person name="Strong C."/>
            <person name="Farmer C."/>
            <person name="Delahaunty K."/>
            <person name="Markovic C."/>
            <person name="Hall O."/>
            <person name="Minx P."/>
            <person name="Tomlinson C."/>
            <person name="Mitreva M."/>
            <person name="Nelson J."/>
            <person name="Hou S."/>
            <person name="Wollam A."/>
            <person name="Pepin K.H."/>
            <person name="Johnson M."/>
            <person name="Bhonagiri V."/>
            <person name="Nash W.E."/>
            <person name="Warren W."/>
            <person name="Chinwalla A."/>
            <person name="Mardis E.R."/>
            <person name="Wilson R.K."/>
        </authorList>
    </citation>
    <scope>NUCLEOTIDE SEQUENCE [LARGE SCALE GENOMIC DNA]</scope>
    <source>
        <strain evidence="10">ATCC 700122</strain>
    </source>
</reference>
<dbReference type="SUPFAM" id="SSF46894">
    <property type="entry name" value="C-terminal effector domain of the bipartite response regulators"/>
    <property type="match status" value="1"/>
</dbReference>
<comment type="caution">
    <text evidence="10">The sequence shown here is derived from an EMBL/GenBank/DDBJ whole genome shotgun (WGS) entry which is preliminary data.</text>
</comment>
<dbReference type="Pfam" id="PF00486">
    <property type="entry name" value="Trans_reg_C"/>
    <property type="match status" value="1"/>
</dbReference>
<keyword evidence="11" id="KW-1185">Reference proteome</keyword>
<dbReference type="SMART" id="SM00862">
    <property type="entry name" value="Trans_reg_C"/>
    <property type="match status" value="1"/>
</dbReference>
<evidence type="ECO:0000259" key="8">
    <source>
        <dbReference type="PROSITE" id="PS50110"/>
    </source>
</evidence>
<dbReference type="Proteomes" id="UP000006001">
    <property type="component" value="Unassembled WGS sequence"/>
</dbReference>
<dbReference type="GeneID" id="85007954"/>
<dbReference type="InterPro" id="IPR039420">
    <property type="entry name" value="WalR-like"/>
</dbReference>
<dbReference type="FunFam" id="1.10.10.10:FF:000018">
    <property type="entry name" value="DNA-binding response regulator ResD"/>
    <property type="match status" value="1"/>
</dbReference>
<evidence type="ECO:0000256" key="3">
    <source>
        <dbReference type="ARBA" id="ARBA00023015"/>
    </source>
</evidence>
<dbReference type="InterPro" id="IPR001867">
    <property type="entry name" value="OmpR/PhoB-type_DNA-bd"/>
</dbReference>
<dbReference type="SMART" id="SM00448">
    <property type="entry name" value="REC"/>
    <property type="match status" value="1"/>
</dbReference>
<dbReference type="RefSeq" id="WP_006363312.1">
    <property type="nucleotide sequence ID" value="NZ_GG700631.1"/>
</dbReference>
<dbReference type="Pfam" id="PF00072">
    <property type="entry name" value="Response_reg"/>
    <property type="match status" value="1"/>
</dbReference>
<evidence type="ECO:0000259" key="9">
    <source>
        <dbReference type="PROSITE" id="PS51755"/>
    </source>
</evidence>
<evidence type="ECO:0000313" key="11">
    <source>
        <dbReference type="Proteomes" id="UP000006001"/>
    </source>
</evidence>
<dbReference type="eggNOG" id="COG0745">
    <property type="taxonomic scope" value="Bacteria"/>
</dbReference>
<dbReference type="STRING" id="649764.HMPREF0762_02024"/>
<dbReference type="Gene3D" id="3.40.50.2300">
    <property type="match status" value="1"/>
</dbReference>
<dbReference type="InterPro" id="IPR011006">
    <property type="entry name" value="CheY-like_superfamily"/>
</dbReference>
<dbReference type="PROSITE" id="PS51755">
    <property type="entry name" value="OMPR_PHOB"/>
    <property type="match status" value="1"/>
</dbReference>
<keyword evidence="3" id="KW-0805">Transcription regulation</keyword>
<dbReference type="GO" id="GO:0005829">
    <property type="term" value="C:cytosol"/>
    <property type="evidence" value="ECO:0007669"/>
    <property type="project" value="TreeGrafter"/>
</dbReference>
<evidence type="ECO:0000256" key="1">
    <source>
        <dbReference type="ARBA" id="ARBA00022553"/>
    </source>
</evidence>
<dbReference type="GO" id="GO:0000156">
    <property type="term" value="F:phosphorelay response regulator activity"/>
    <property type="evidence" value="ECO:0007669"/>
    <property type="project" value="TreeGrafter"/>
</dbReference>
<protein>
    <submittedName>
        <fullName evidence="10">Response regulator receiver domain protein</fullName>
    </submittedName>
</protein>
<keyword evidence="1 6" id="KW-0597">Phosphoprotein</keyword>
<keyword evidence="2" id="KW-0902">Two-component regulatory system</keyword>
<dbReference type="PANTHER" id="PTHR48111">
    <property type="entry name" value="REGULATOR OF RPOS"/>
    <property type="match status" value="1"/>
</dbReference>
<dbReference type="InterPro" id="IPR001789">
    <property type="entry name" value="Sig_transdc_resp-reg_receiver"/>
</dbReference>
<keyword evidence="4 7" id="KW-0238">DNA-binding</keyword>
<organism evidence="10 11">
    <name type="scientific">Slackia exigua (strain ATCC 700122 / DSM 15923 / CIP 105133 / JCM 11022 / KCTC 5966 / S-7)</name>
    <dbReference type="NCBI Taxonomy" id="649764"/>
    <lineage>
        <taxon>Bacteria</taxon>
        <taxon>Bacillati</taxon>
        <taxon>Actinomycetota</taxon>
        <taxon>Coriobacteriia</taxon>
        <taxon>Eggerthellales</taxon>
        <taxon>Eggerthellaceae</taxon>
        <taxon>Slackia</taxon>
    </lineage>
</organism>
<dbReference type="FunFam" id="3.40.50.2300:FF:000001">
    <property type="entry name" value="DNA-binding response regulator PhoB"/>
    <property type="match status" value="1"/>
</dbReference>
<dbReference type="HOGENOM" id="CLU_000445_30_4_11"/>
<dbReference type="EMBL" id="ACUX02000019">
    <property type="protein sequence ID" value="EEZ60545.1"/>
    <property type="molecule type" value="Genomic_DNA"/>
</dbReference>
<evidence type="ECO:0000256" key="5">
    <source>
        <dbReference type="ARBA" id="ARBA00023163"/>
    </source>
</evidence>
<dbReference type="CDD" id="cd00383">
    <property type="entry name" value="trans_reg_C"/>
    <property type="match status" value="1"/>
</dbReference>
<dbReference type="GO" id="GO:0032993">
    <property type="term" value="C:protein-DNA complex"/>
    <property type="evidence" value="ECO:0007669"/>
    <property type="project" value="TreeGrafter"/>
</dbReference>
<dbReference type="Gene3D" id="6.10.250.690">
    <property type="match status" value="1"/>
</dbReference>
<evidence type="ECO:0000256" key="7">
    <source>
        <dbReference type="PROSITE-ProRule" id="PRU01091"/>
    </source>
</evidence>
<dbReference type="SUPFAM" id="SSF52172">
    <property type="entry name" value="CheY-like"/>
    <property type="match status" value="1"/>
</dbReference>
<dbReference type="Gene3D" id="1.10.10.10">
    <property type="entry name" value="Winged helix-like DNA-binding domain superfamily/Winged helix DNA-binding domain"/>
    <property type="match status" value="1"/>
</dbReference>
<evidence type="ECO:0000256" key="6">
    <source>
        <dbReference type="PROSITE-ProRule" id="PRU00169"/>
    </source>
</evidence>
<feature type="domain" description="Response regulatory" evidence="8">
    <location>
        <begin position="12"/>
        <end position="124"/>
    </location>
</feature>
<name>D0WJJ7_SLAES</name>
<dbReference type="OrthoDB" id="9775518at2"/>
<dbReference type="PROSITE" id="PS50110">
    <property type="entry name" value="RESPONSE_REGULATORY"/>
    <property type="match status" value="1"/>
</dbReference>
<proteinExistence type="predicted"/>
<feature type="domain" description="OmpR/PhoB-type" evidence="9">
    <location>
        <begin position="139"/>
        <end position="238"/>
    </location>
</feature>